<feature type="domain" description="Multidrug resistance protein MdtA-like alpha-helical hairpin" evidence="9">
    <location>
        <begin position="163"/>
        <end position="233"/>
    </location>
</feature>
<keyword evidence="6 8" id="KW-0472">Membrane</keyword>
<keyword evidence="5" id="KW-0997">Cell inner membrane</keyword>
<feature type="domain" description="Multidrug resistance protein MdtA-like barrel-sandwich hybrid" evidence="10">
    <location>
        <begin position="124"/>
        <end position="266"/>
    </location>
</feature>
<dbReference type="Gene3D" id="2.40.50.100">
    <property type="match status" value="1"/>
</dbReference>
<dbReference type="Pfam" id="PF25917">
    <property type="entry name" value="BSH_RND"/>
    <property type="match status" value="1"/>
</dbReference>
<dbReference type="Pfam" id="PF25944">
    <property type="entry name" value="Beta-barrel_RND"/>
    <property type="match status" value="1"/>
</dbReference>
<evidence type="ECO:0000256" key="3">
    <source>
        <dbReference type="ARBA" id="ARBA00022448"/>
    </source>
</evidence>
<evidence type="ECO:0000313" key="13">
    <source>
        <dbReference type="EMBL" id="PWK38395.1"/>
    </source>
</evidence>
<feature type="compositionally biased region" description="Pro residues" evidence="7">
    <location>
        <begin position="10"/>
        <end position="19"/>
    </location>
</feature>
<feature type="compositionally biased region" description="Gly residues" evidence="7">
    <location>
        <begin position="454"/>
        <end position="471"/>
    </location>
</feature>
<dbReference type="GO" id="GO:1990281">
    <property type="term" value="C:efflux pump complex"/>
    <property type="evidence" value="ECO:0007669"/>
    <property type="project" value="TreeGrafter"/>
</dbReference>
<feature type="region of interest" description="Disordered" evidence="7">
    <location>
        <begin position="1"/>
        <end position="26"/>
    </location>
</feature>
<dbReference type="Pfam" id="PF25967">
    <property type="entry name" value="RND-MFP_C"/>
    <property type="match status" value="1"/>
</dbReference>
<evidence type="ECO:0000256" key="6">
    <source>
        <dbReference type="ARBA" id="ARBA00023136"/>
    </source>
</evidence>
<feature type="domain" description="Multidrug resistance protein MdtA-like beta-barrel" evidence="11">
    <location>
        <begin position="270"/>
        <end position="353"/>
    </location>
</feature>
<comment type="subcellular location">
    <subcellularLocation>
        <location evidence="1">Cell membrane</location>
    </subcellularLocation>
</comment>
<dbReference type="InterPro" id="IPR058627">
    <property type="entry name" value="MdtA-like_C"/>
</dbReference>
<dbReference type="Gene3D" id="1.10.287.470">
    <property type="entry name" value="Helix hairpin bin"/>
    <property type="match status" value="1"/>
</dbReference>
<feature type="region of interest" description="Disordered" evidence="7">
    <location>
        <begin position="54"/>
        <end position="95"/>
    </location>
</feature>
<evidence type="ECO:0000256" key="2">
    <source>
        <dbReference type="ARBA" id="ARBA00009477"/>
    </source>
</evidence>
<dbReference type="SUPFAM" id="SSF111369">
    <property type="entry name" value="HlyD-like secretion proteins"/>
    <property type="match status" value="1"/>
</dbReference>
<dbReference type="Gene3D" id="2.40.420.20">
    <property type="match status" value="1"/>
</dbReference>
<dbReference type="AlphaFoldDB" id="A0A316F2J0"/>
<evidence type="ECO:0000256" key="8">
    <source>
        <dbReference type="SAM" id="Phobius"/>
    </source>
</evidence>
<dbReference type="PANTHER" id="PTHR30469">
    <property type="entry name" value="MULTIDRUG RESISTANCE PROTEIN MDTA"/>
    <property type="match status" value="1"/>
</dbReference>
<dbReference type="RefSeq" id="WP_109581994.1">
    <property type="nucleotide sequence ID" value="NZ_QGGT01000001.1"/>
</dbReference>
<dbReference type="InterPro" id="IPR006143">
    <property type="entry name" value="RND_pump_MFP"/>
</dbReference>
<reference evidence="13 14" key="1">
    <citation type="submission" date="2018-05" db="EMBL/GenBank/DDBJ databases">
        <title>Genomic Encyclopedia of Type Strains, Phase IV (KMG-V): Genome sequencing to study the core and pangenomes of soil and plant-associated prokaryotes.</title>
        <authorList>
            <person name="Whitman W."/>
        </authorList>
    </citation>
    <scope>NUCLEOTIDE SEQUENCE [LARGE SCALE GENOMIC DNA]</scope>
    <source>
        <strain evidence="13 14">SLV-132</strain>
    </source>
</reference>
<comment type="similarity">
    <text evidence="2">Belongs to the membrane fusion protein (MFP) (TC 8.A.1) family.</text>
</comment>
<dbReference type="Pfam" id="PF25876">
    <property type="entry name" value="HH_MFP_RND"/>
    <property type="match status" value="1"/>
</dbReference>
<evidence type="ECO:0000313" key="14">
    <source>
        <dbReference type="Proteomes" id="UP000245754"/>
    </source>
</evidence>
<dbReference type="EMBL" id="QGGT01000001">
    <property type="protein sequence ID" value="PWK38395.1"/>
    <property type="molecule type" value="Genomic_DNA"/>
</dbReference>
<keyword evidence="14" id="KW-1185">Reference proteome</keyword>
<dbReference type="GO" id="GO:0030313">
    <property type="term" value="C:cell envelope"/>
    <property type="evidence" value="ECO:0007669"/>
    <property type="project" value="UniProtKB-SubCell"/>
</dbReference>
<dbReference type="Gene3D" id="2.40.30.170">
    <property type="match status" value="1"/>
</dbReference>
<sequence length="526" mass="55010">MSQPENGQPSSPPTPPRGPAPKRRTSSGRTWIAIAVVVVLAGAGWYWWHGHRASADGSGSQAGASGAAAGGRQARGAGGGFGGPGGPGGPGANMPRSPVVVATVARRDMDVVLNGLGNVTPLANVTVRAQVSGPLLRVLFKEGQMVKAGDVLAEIDPRPFQATYDQAVGQLARDQALLQNARLDQKRYKTLLQQDSISSQQVDTQDALVRQYEGTVKTDQGNVDNARIQLGYTRIVAPVSGRIGLRQVDPGNIVSTSDTNGIALITQITPITVLYTIPEDNLPQVLRQLNAGKKLPVQAWDRQMRTQLAEGTLLTTDNQIDVTTGTVKLKAQFENKDGMLFPNQFVNVRTRIDTLEDATVIPVAAIQRGQQGTFVYVVDETNTVHVQVVTLGATDGTRTAVTKGLQPGQRVVVDGADRLKEGLVVEAVDPAARAAQLVPASQPRGRGRHREGSNWGGASGAGAGGPGGASGAQGRRGDGMGGDRMGGSASAAAGEPRRQRDADAVPDPTRNTPANPAGNVGQRPQQ</sequence>
<organism evidence="13 14">
    <name type="scientific">Cupriavidus plantarum</name>
    <dbReference type="NCBI Taxonomy" id="942865"/>
    <lineage>
        <taxon>Bacteria</taxon>
        <taxon>Pseudomonadati</taxon>
        <taxon>Pseudomonadota</taxon>
        <taxon>Betaproteobacteria</taxon>
        <taxon>Burkholderiales</taxon>
        <taxon>Burkholderiaceae</taxon>
        <taxon>Cupriavidus</taxon>
    </lineage>
</organism>
<keyword evidence="8" id="KW-0812">Transmembrane</keyword>
<evidence type="ECO:0000259" key="11">
    <source>
        <dbReference type="Pfam" id="PF25944"/>
    </source>
</evidence>
<evidence type="ECO:0000256" key="1">
    <source>
        <dbReference type="ARBA" id="ARBA00004236"/>
    </source>
</evidence>
<dbReference type="Proteomes" id="UP000245754">
    <property type="component" value="Unassembled WGS sequence"/>
</dbReference>
<dbReference type="FunFam" id="2.40.420.20:FF:000001">
    <property type="entry name" value="Efflux RND transporter periplasmic adaptor subunit"/>
    <property type="match status" value="1"/>
</dbReference>
<proteinExistence type="inferred from homology"/>
<dbReference type="GO" id="GO:0015562">
    <property type="term" value="F:efflux transmembrane transporter activity"/>
    <property type="evidence" value="ECO:0007669"/>
    <property type="project" value="TreeGrafter"/>
</dbReference>
<evidence type="ECO:0000259" key="10">
    <source>
        <dbReference type="Pfam" id="PF25917"/>
    </source>
</evidence>
<evidence type="ECO:0000256" key="7">
    <source>
        <dbReference type="SAM" id="MobiDB-lite"/>
    </source>
</evidence>
<feature type="compositionally biased region" description="Gly residues" evidence="7">
    <location>
        <begin position="76"/>
        <end position="91"/>
    </location>
</feature>
<feature type="domain" description="Multidrug resistance protein MdtA-like C-terminal permuted SH3" evidence="12">
    <location>
        <begin position="357"/>
        <end position="418"/>
    </location>
</feature>
<accession>A0A316F2J0</accession>
<comment type="caution">
    <text evidence="13">The sequence shown here is derived from an EMBL/GenBank/DDBJ whole genome shotgun (WGS) entry which is preliminary data.</text>
</comment>
<keyword evidence="4" id="KW-1003">Cell membrane</keyword>
<feature type="region of interest" description="Disordered" evidence="7">
    <location>
        <begin position="435"/>
        <end position="526"/>
    </location>
</feature>
<feature type="compositionally biased region" description="Low complexity" evidence="7">
    <location>
        <begin position="55"/>
        <end position="75"/>
    </location>
</feature>
<keyword evidence="3" id="KW-0813">Transport</keyword>
<dbReference type="InterPro" id="IPR058626">
    <property type="entry name" value="MdtA-like_b-barrel"/>
</dbReference>
<name>A0A316F2J0_9BURK</name>
<evidence type="ECO:0000256" key="4">
    <source>
        <dbReference type="ARBA" id="ARBA00022475"/>
    </source>
</evidence>
<keyword evidence="8" id="KW-1133">Transmembrane helix</keyword>
<gene>
    <name evidence="13" type="ORF">C7419_1012290</name>
</gene>
<evidence type="ECO:0000259" key="9">
    <source>
        <dbReference type="Pfam" id="PF25876"/>
    </source>
</evidence>
<dbReference type="NCBIfam" id="TIGR01730">
    <property type="entry name" value="RND_mfp"/>
    <property type="match status" value="1"/>
</dbReference>
<protein>
    <submittedName>
        <fullName evidence="13">Multidrug efflux system membrane fusion protein</fullName>
    </submittedName>
</protein>
<evidence type="ECO:0000256" key="5">
    <source>
        <dbReference type="ARBA" id="ARBA00022519"/>
    </source>
</evidence>
<dbReference type="InterPro" id="IPR058624">
    <property type="entry name" value="MdtA-like_HH"/>
</dbReference>
<evidence type="ECO:0000259" key="12">
    <source>
        <dbReference type="Pfam" id="PF25967"/>
    </source>
</evidence>
<feature type="transmembrane region" description="Helical" evidence="8">
    <location>
        <begin position="30"/>
        <end position="48"/>
    </location>
</feature>
<dbReference type="NCBIfam" id="NF008589">
    <property type="entry name" value="PRK11556.1"/>
    <property type="match status" value="1"/>
</dbReference>
<dbReference type="InterPro" id="IPR058625">
    <property type="entry name" value="MdtA-like_BSH"/>
</dbReference>
<dbReference type="PANTHER" id="PTHR30469:SF12">
    <property type="entry name" value="MULTIDRUG RESISTANCE PROTEIN MDTA"/>
    <property type="match status" value="1"/>
</dbReference>